<feature type="domain" description="Metalloprotease TldD/E C-terminal" evidence="8">
    <location>
        <begin position="241"/>
        <end position="448"/>
    </location>
</feature>
<keyword evidence="6" id="KW-0482">Metalloprotease</keyword>
<organism evidence="10 11">
    <name type="scientific">Pseudomonas citronellolis</name>
    <dbReference type="NCBI Taxonomy" id="53408"/>
    <lineage>
        <taxon>Bacteria</taxon>
        <taxon>Pseudomonadati</taxon>
        <taxon>Pseudomonadota</taxon>
        <taxon>Gammaproteobacteria</taxon>
        <taxon>Pseudomonadales</taxon>
        <taxon>Pseudomonadaceae</taxon>
        <taxon>Pseudomonas</taxon>
    </lineage>
</organism>
<keyword evidence="11" id="KW-1185">Reference proteome</keyword>
<dbReference type="GO" id="GO:0006508">
    <property type="term" value="P:proteolysis"/>
    <property type="evidence" value="ECO:0007669"/>
    <property type="project" value="UniProtKB-KW"/>
</dbReference>
<dbReference type="PANTHER" id="PTHR43421">
    <property type="entry name" value="METALLOPROTEASE PMBA"/>
    <property type="match status" value="1"/>
</dbReference>
<dbReference type="AlphaFoldDB" id="A0AAQ1KE72"/>
<evidence type="ECO:0000256" key="1">
    <source>
        <dbReference type="ARBA" id="ARBA00004496"/>
    </source>
</evidence>
<evidence type="ECO:0000256" key="2">
    <source>
        <dbReference type="ARBA" id="ARBA00005836"/>
    </source>
</evidence>
<dbReference type="FunFam" id="3.30.2290.10:FF:000002">
    <property type="entry name" value="Metalloprotease PmbA homolog"/>
    <property type="match status" value="1"/>
</dbReference>
<evidence type="ECO:0000259" key="9">
    <source>
        <dbReference type="Pfam" id="PF19290"/>
    </source>
</evidence>
<feature type="domain" description="Metalloprotease TldD/E central" evidence="9">
    <location>
        <begin position="127"/>
        <end position="233"/>
    </location>
</feature>
<comment type="caution">
    <text evidence="10">The sequence shown here is derived from an EMBL/GenBank/DDBJ whole genome shotgun (WGS) entry which is preliminary data.</text>
</comment>
<evidence type="ECO:0000259" key="7">
    <source>
        <dbReference type="Pfam" id="PF01523"/>
    </source>
</evidence>
<dbReference type="Gene3D" id="3.30.2290.10">
    <property type="entry name" value="PmbA/TldD superfamily"/>
    <property type="match status" value="1"/>
</dbReference>
<sequence>MSEQAKAVGPEALPALREQVERIVAEAKRQGATGCEVAVSLEQGLSTSVRQREVETVEFNRDQGFGITLYVGQRKGSASTSATGDEAIRETVAAALAIAKHTSEDDCSGLADPALMARDLPDLDLYHAWSLTPDQAVERALACEAAAFDADPRVTKADGTTLNIHHGCRVYGNSHGFIGGYASTRHSLSCVMIAEGEGQMQRDYWYDVKRRGELLDSPESIGRRAAQRAASRLGARPVPTAEVPVLFAPEVAVGLFGHFLGAISGGSLYRKSSFLEGCLGQRLFPEWLTLDERPLLPGALGSASFDNDGLATYAKPFVENGTLVSYVLGTYSGRKLGMPSTANAGGVHNLFVSHGDEDQKALLRRMGRGLLVTELMGQGVNLVTGDYSRGAGGYWVENGEIQFPVQEVTIAANLKDLFASILAIGNDVENRGNLHTGSVLVERMMVAGN</sequence>
<dbReference type="GO" id="GO:0008237">
    <property type="term" value="F:metallopeptidase activity"/>
    <property type="evidence" value="ECO:0007669"/>
    <property type="project" value="UniProtKB-KW"/>
</dbReference>
<dbReference type="InterPro" id="IPR045569">
    <property type="entry name" value="Metalloprtase-TldD/E_C"/>
</dbReference>
<keyword evidence="3" id="KW-0963">Cytoplasm</keyword>
<name>A0AAQ1KE72_9PSED</name>
<reference evidence="10 11" key="1">
    <citation type="submission" date="2016-10" db="EMBL/GenBank/DDBJ databases">
        <authorList>
            <person name="Varghese N."/>
            <person name="Submissions S."/>
        </authorList>
    </citation>
    <scope>NUCLEOTIDE SEQUENCE [LARGE SCALE GENOMIC DNA]</scope>
    <source>
        <strain evidence="10 11">LMG 18378</strain>
    </source>
</reference>
<evidence type="ECO:0000313" key="10">
    <source>
        <dbReference type="EMBL" id="SFC19022.1"/>
    </source>
</evidence>
<evidence type="ECO:0000256" key="3">
    <source>
        <dbReference type="ARBA" id="ARBA00022490"/>
    </source>
</evidence>
<comment type="similarity">
    <text evidence="2">Belongs to the peptidase U62 family.</text>
</comment>
<dbReference type="InterPro" id="IPR002510">
    <property type="entry name" value="Metalloprtase-TldD/E_N"/>
</dbReference>
<keyword evidence="5" id="KW-0378">Hydrolase</keyword>
<evidence type="ECO:0000256" key="4">
    <source>
        <dbReference type="ARBA" id="ARBA00022670"/>
    </source>
</evidence>
<keyword evidence="4" id="KW-0645">Protease</keyword>
<dbReference type="Pfam" id="PF19290">
    <property type="entry name" value="PmbA_TldD_2nd"/>
    <property type="match status" value="1"/>
</dbReference>
<accession>A0AAQ1KE72</accession>
<dbReference type="Pfam" id="PF19289">
    <property type="entry name" value="PmbA_TldD_3rd"/>
    <property type="match status" value="1"/>
</dbReference>
<dbReference type="EMBL" id="FOLS01000003">
    <property type="protein sequence ID" value="SFC19022.1"/>
    <property type="molecule type" value="Genomic_DNA"/>
</dbReference>
<dbReference type="SUPFAM" id="SSF111283">
    <property type="entry name" value="Putative modulator of DNA gyrase, PmbA/TldD"/>
    <property type="match status" value="1"/>
</dbReference>
<dbReference type="InterPro" id="IPR047657">
    <property type="entry name" value="PmbA"/>
</dbReference>
<dbReference type="InterPro" id="IPR045570">
    <property type="entry name" value="Metalloprtase-TldD/E_cen_dom"/>
</dbReference>
<feature type="domain" description="Metalloprotease TldD/E N-terminal" evidence="7">
    <location>
        <begin position="35"/>
        <end position="99"/>
    </location>
</feature>
<dbReference type="Proteomes" id="UP000183385">
    <property type="component" value="Unassembled WGS sequence"/>
</dbReference>
<proteinExistence type="inferred from homology"/>
<dbReference type="InterPro" id="IPR035068">
    <property type="entry name" value="TldD/PmbA_N"/>
</dbReference>
<dbReference type="InterPro" id="IPR036059">
    <property type="entry name" value="TldD/PmbA_sf"/>
</dbReference>
<dbReference type="GO" id="GO:0005829">
    <property type="term" value="C:cytosol"/>
    <property type="evidence" value="ECO:0007669"/>
    <property type="project" value="TreeGrafter"/>
</dbReference>
<gene>
    <name evidence="10" type="ORF">SAMN05216577_103211</name>
</gene>
<evidence type="ECO:0000256" key="5">
    <source>
        <dbReference type="ARBA" id="ARBA00022801"/>
    </source>
</evidence>
<evidence type="ECO:0000259" key="8">
    <source>
        <dbReference type="Pfam" id="PF19289"/>
    </source>
</evidence>
<dbReference type="PANTHER" id="PTHR43421:SF1">
    <property type="entry name" value="METALLOPROTEASE PMBA"/>
    <property type="match status" value="1"/>
</dbReference>
<comment type="subcellular location">
    <subcellularLocation>
        <location evidence="1">Cytoplasm</location>
    </subcellularLocation>
</comment>
<dbReference type="NCBIfam" id="NF008268">
    <property type="entry name" value="PRK11040.1"/>
    <property type="match status" value="1"/>
</dbReference>
<evidence type="ECO:0000256" key="6">
    <source>
        <dbReference type="ARBA" id="ARBA00023049"/>
    </source>
</evidence>
<dbReference type="RefSeq" id="WP_074977681.1">
    <property type="nucleotide sequence ID" value="NZ_CP104727.1"/>
</dbReference>
<evidence type="ECO:0000313" key="11">
    <source>
        <dbReference type="Proteomes" id="UP000183385"/>
    </source>
</evidence>
<protein>
    <submittedName>
        <fullName evidence="10">PmbA protein</fullName>
    </submittedName>
</protein>
<dbReference type="Pfam" id="PF01523">
    <property type="entry name" value="PmbA_TldD_1st"/>
    <property type="match status" value="1"/>
</dbReference>